<dbReference type="PROSITE" id="PS00107">
    <property type="entry name" value="PROTEIN_KINASE_ATP"/>
    <property type="match status" value="1"/>
</dbReference>
<evidence type="ECO:0000256" key="4">
    <source>
        <dbReference type="ARBA" id="ARBA00022679"/>
    </source>
</evidence>
<evidence type="ECO:0000256" key="15">
    <source>
        <dbReference type="ARBA" id="ARBA00033117"/>
    </source>
</evidence>
<dbReference type="CDD" id="cd00192">
    <property type="entry name" value="PTKc"/>
    <property type="match status" value="1"/>
</dbReference>
<dbReference type="Pfam" id="PF01403">
    <property type="entry name" value="Sema"/>
    <property type="match status" value="1"/>
</dbReference>
<dbReference type="InterPro" id="IPR001245">
    <property type="entry name" value="Ser-Thr/Tyr_kinase_cat_dom"/>
</dbReference>
<dbReference type="InterPro" id="IPR002909">
    <property type="entry name" value="IPT_dom"/>
</dbReference>
<name>A0A8J2K9T8_9HEXA</name>
<dbReference type="InterPro" id="IPR016201">
    <property type="entry name" value="PSI"/>
</dbReference>
<evidence type="ECO:0000256" key="17">
    <source>
        <dbReference type="PROSITE-ProRule" id="PRU00352"/>
    </source>
</evidence>
<feature type="domain" description="Sema" evidence="21">
    <location>
        <begin position="1"/>
        <end position="478"/>
    </location>
</feature>
<dbReference type="InterPro" id="IPR001627">
    <property type="entry name" value="Semap_dom"/>
</dbReference>
<evidence type="ECO:0000256" key="9">
    <source>
        <dbReference type="ARBA" id="ARBA00022902"/>
    </source>
</evidence>
<evidence type="ECO:0000256" key="5">
    <source>
        <dbReference type="ARBA" id="ARBA00022741"/>
    </source>
</evidence>
<keyword evidence="11" id="KW-0829">Tyrosine-protein kinase</keyword>
<comment type="similarity">
    <text evidence="2">Belongs to the plexin family.</text>
</comment>
<dbReference type="InterPro" id="IPR000719">
    <property type="entry name" value="Prot_kinase_dom"/>
</dbReference>
<dbReference type="SMART" id="SM00429">
    <property type="entry name" value="IPT"/>
    <property type="match status" value="3"/>
</dbReference>
<evidence type="ECO:0000313" key="22">
    <source>
        <dbReference type="EMBL" id="CAG7731176.1"/>
    </source>
</evidence>
<dbReference type="SMART" id="SM00423">
    <property type="entry name" value="PSI"/>
    <property type="match status" value="2"/>
</dbReference>
<dbReference type="GO" id="GO:0017154">
    <property type="term" value="F:semaphorin receptor activity"/>
    <property type="evidence" value="ECO:0007669"/>
    <property type="project" value="InterPro"/>
</dbReference>
<evidence type="ECO:0000256" key="13">
    <source>
        <dbReference type="ARBA" id="ARBA00030820"/>
    </source>
</evidence>
<keyword evidence="19" id="KW-0812">Transmembrane</keyword>
<feature type="transmembrane region" description="Helical" evidence="19">
    <location>
        <begin position="911"/>
        <end position="933"/>
    </location>
</feature>
<dbReference type="PROSITE" id="PS51004">
    <property type="entry name" value="SEMA"/>
    <property type="match status" value="1"/>
</dbReference>
<evidence type="ECO:0000256" key="7">
    <source>
        <dbReference type="ARBA" id="ARBA00022840"/>
    </source>
</evidence>
<dbReference type="CDD" id="cd11236">
    <property type="entry name" value="Sema_plexin_like"/>
    <property type="match status" value="1"/>
</dbReference>
<evidence type="ECO:0000259" key="21">
    <source>
        <dbReference type="PROSITE" id="PS51004"/>
    </source>
</evidence>
<dbReference type="EMBL" id="CAJVCH010207421">
    <property type="protein sequence ID" value="CAG7731176.1"/>
    <property type="molecule type" value="Genomic_DNA"/>
</dbReference>
<evidence type="ECO:0000256" key="19">
    <source>
        <dbReference type="SAM" id="Phobius"/>
    </source>
</evidence>
<dbReference type="OrthoDB" id="125363at2759"/>
<feature type="domain" description="Protein kinase" evidence="20">
    <location>
        <begin position="993"/>
        <end position="1279"/>
    </location>
</feature>
<dbReference type="InterPro" id="IPR008266">
    <property type="entry name" value="Tyr_kinase_AS"/>
</dbReference>
<comment type="caution">
    <text evidence="22">The sequence shown here is derived from an EMBL/GenBank/DDBJ whole genome shotgun (WGS) entry which is preliminary data.</text>
</comment>
<keyword evidence="5 18" id="KW-0547">Nucleotide-binding</keyword>
<keyword evidence="23" id="KW-1185">Reference proteome</keyword>
<evidence type="ECO:0000256" key="6">
    <source>
        <dbReference type="ARBA" id="ARBA00022777"/>
    </source>
</evidence>
<evidence type="ECO:0000313" key="23">
    <source>
        <dbReference type="Proteomes" id="UP000708208"/>
    </source>
</evidence>
<keyword evidence="4" id="KW-0808">Transferase</keyword>
<dbReference type="Proteomes" id="UP000708208">
    <property type="component" value="Unassembled WGS sequence"/>
</dbReference>
<evidence type="ECO:0000256" key="8">
    <source>
        <dbReference type="ARBA" id="ARBA00022843"/>
    </source>
</evidence>
<sequence>MSQVPRVSPKGRSLRAGTNGHLVVNKFTGSLYLAAANAIYQLNPKLDVVGVSKVGPFVDSPECYGYLMRVCPPDDRNVSGKLVDNFNKVLTVDYANSKLIHCGSVFQGICWIVGLQNISTSEVEIIDRPVVANDESSSSFGFIAPGPPDPKKNDVFYVATSYTGNSNYRHNVPAVSSRSLVPETILDYASGPEENFNGGMKKTRIFLNNRPEFPVRYVYGFSSKGFSYFLSVQKKSLSRSSTFVSKIIRVCQKDSTFDSYTEIPIECKSASNSRRFPIVTGGFLGKAGSLLGADLEDSEYDDVLYATFSTTSQYGSSEPGGDSGFCIYSMRDIRRKFLDNIENCFNGQGKRGLEHVNNRQPQTCVQNERTEINEGFCASEINSPLGGELPVVRRSAQTFSSTVLTALAVSSVGDFTVAFIGTSEGELKKLVLEGAEKAVEYESLVIDPGQSIKADLVLDPSETHLYVLTAGKIAKVQVHGRCGRFSTCGDCIEDQDPYCGWCPRKNSCTTIHSCSTSLNGLVDSTEDSWLSYAAPEKCEIESVHCPDLAENCIDCVLINQSLDCGWCPGKNSCLHKSQCPGDGSWLSPGGNCSSPQIVSFTPKSGPREGGTSINITISNFKHDSTQSLYMAVAVAGFICNINPRRPFLQPDQLSCKIRNVPTVLSESKSGPIVIRSPDFRLQSKENFTFVDVKINQIYPTSGPLRGGTKLVIFGDDVDAGNEALVFVGESPCDVFKRTNESIHCMTNPFYERGTFPITVRVDGNEKILPPVFSYVENPIILQTRNRVLHGTMKGRGHVMAEGRHFDGVQEAFFVVMINDTEYRGQCNITTPETLYCLTPKIDEDVEVLFPEASTLASVDDGSDENVLVLPFKFVLDTVDTYISSLTEDQHQYFLRLSGEHHHEAQNQGGSIFPILISVLLIVLILGLVAAFLFRRYRRRRNQVHQNGMLSATELQDFQKGKPKSIQKALLANENPYIVPYNQKFEIPERRFTIDKESVLGSGAFGLVLKGSVDTSPVAVKTLKSDAEKMHLTALMSELKILVHLGNAGKHPNIVNLVGAYTKLLQKATLYVFVENCPLGSLEKFLRTHRGNYVNQLDEDLIDLSTSSELYENVDPSKMLCTLDLVNYAHQVAKGMEYLEQKKVIHADLAARNLLLYDKTTIKITDFGLARKLYDYTNYVKKHQEPLPWRWMAIESLRDLSFSHQSDIWAYGVTLWEIFTLGDVPYPGLSWTIDFPDRLQHGLQNVKPKYATSDIYNTMLECWRIKPEDRPHFADIRKFFSAVMNDLSSQVDRLDDKDAEGYLVPLLPKTNNV</sequence>
<evidence type="ECO:0000256" key="2">
    <source>
        <dbReference type="ARBA" id="ARBA00010297"/>
    </source>
</evidence>
<organism evidence="22 23">
    <name type="scientific">Allacma fusca</name>
    <dbReference type="NCBI Taxonomy" id="39272"/>
    <lineage>
        <taxon>Eukaryota</taxon>
        <taxon>Metazoa</taxon>
        <taxon>Ecdysozoa</taxon>
        <taxon>Arthropoda</taxon>
        <taxon>Hexapoda</taxon>
        <taxon>Collembola</taxon>
        <taxon>Symphypleona</taxon>
        <taxon>Sminthuridae</taxon>
        <taxon>Allacma</taxon>
    </lineage>
</organism>
<evidence type="ECO:0000256" key="12">
    <source>
        <dbReference type="ARBA" id="ARBA00023180"/>
    </source>
</evidence>
<dbReference type="PROSITE" id="PS00109">
    <property type="entry name" value="PROTEIN_KINASE_TYR"/>
    <property type="match status" value="1"/>
</dbReference>
<reference evidence="22" key="1">
    <citation type="submission" date="2021-06" db="EMBL/GenBank/DDBJ databases">
        <authorList>
            <person name="Hodson N. C."/>
            <person name="Mongue J. A."/>
            <person name="Jaron S. K."/>
        </authorList>
    </citation>
    <scope>NUCLEOTIDE SEQUENCE</scope>
</reference>
<keyword evidence="19" id="KW-1133">Transmembrane helix</keyword>
<keyword evidence="8" id="KW-0832">Ubl conjugation</keyword>
<dbReference type="Pfam" id="PF01833">
    <property type="entry name" value="TIG"/>
    <property type="match status" value="2"/>
</dbReference>
<evidence type="ECO:0000256" key="18">
    <source>
        <dbReference type="PROSITE-ProRule" id="PRU10141"/>
    </source>
</evidence>
<accession>A0A8J2K9T8</accession>
<dbReference type="GO" id="GO:0002116">
    <property type="term" value="C:semaphorin receptor complex"/>
    <property type="evidence" value="ECO:0007669"/>
    <property type="project" value="TreeGrafter"/>
</dbReference>
<evidence type="ECO:0000256" key="16">
    <source>
        <dbReference type="ARBA" id="ARBA00033136"/>
    </source>
</evidence>
<gene>
    <name evidence="22" type="ORF">AFUS01_LOCUS19783</name>
</gene>
<dbReference type="InterPro" id="IPR017441">
    <property type="entry name" value="Protein_kinase_ATP_BS"/>
</dbReference>
<dbReference type="GO" id="GO:0005524">
    <property type="term" value="F:ATP binding"/>
    <property type="evidence" value="ECO:0007669"/>
    <property type="project" value="UniProtKB-UniRule"/>
</dbReference>
<dbReference type="PANTHER" id="PTHR22625:SF70">
    <property type="entry name" value="PLEXIN A, ISOFORM A"/>
    <property type="match status" value="1"/>
</dbReference>
<comment type="caution">
    <text evidence="17">Lacks conserved residue(s) required for the propagation of feature annotation.</text>
</comment>
<dbReference type="GO" id="GO:0004713">
    <property type="term" value="F:protein tyrosine kinase activity"/>
    <property type="evidence" value="ECO:0007669"/>
    <property type="project" value="UniProtKB-KW"/>
</dbReference>
<keyword evidence="12" id="KW-0325">Glycoprotein</keyword>
<comment type="subcellular location">
    <subcellularLocation>
        <location evidence="1">Membrane</location>
    </subcellularLocation>
</comment>
<dbReference type="InterPro" id="IPR031148">
    <property type="entry name" value="Plexin"/>
</dbReference>
<feature type="binding site" evidence="18">
    <location>
        <position position="1020"/>
    </location>
    <ligand>
        <name>ATP</name>
        <dbReference type="ChEBI" id="CHEBI:30616"/>
    </ligand>
</feature>
<dbReference type="GO" id="GO:0030334">
    <property type="term" value="P:regulation of cell migration"/>
    <property type="evidence" value="ECO:0007669"/>
    <property type="project" value="TreeGrafter"/>
</dbReference>
<keyword evidence="10 19" id="KW-0472">Membrane</keyword>
<dbReference type="Pfam" id="PF07714">
    <property type="entry name" value="PK_Tyr_Ser-Thr"/>
    <property type="match status" value="1"/>
</dbReference>
<dbReference type="PANTHER" id="PTHR22625">
    <property type="entry name" value="PLEXIN"/>
    <property type="match status" value="1"/>
</dbReference>
<proteinExistence type="inferred from homology"/>
<protein>
    <recommendedName>
        <fullName evidence="3">Hepatocyte growth factor receptor</fullName>
    </recommendedName>
    <alternativeName>
        <fullName evidence="16">HGF/SF receptor</fullName>
    </alternativeName>
    <alternativeName>
        <fullName evidence="15">Proto-oncogene c-Met</fullName>
    </alternativeName>
    <alternativeName>
        <fullName evidence="13">Scatter factor receptor</fullName>
    </alternativeName>
    <alternativeName>
        <fullName evidence="14">Tyrosine-protein kinase Met</fullName>
    </alternativeName>
</protein>
<keyword evidence="7 18" id="KW-0067">ATP-binding</keyword>
<evidence type="ECO:0000256" key="10">
    <source>
        <dbReference type="ARBA" id="ARBA00023136"/>
    </source>
</evidence>
<evidence type="ECO:0000259" key="20">
    <source>
        <dbReference type="PROSITE" id="PS50011"/>
    </source>
</evidence>
<dbReference type="SMART" id="SM00630">
    <property type="entry name" value="Sema"/>
    <property type="match status" value="1"/>
</dbReference>
<dbReference type="PROSITE" id="PS50011">
    <property type="entry name" value="PROTEIN_KINASE_DOM"/>
    <property type="match status" value="1"/>
</dbReference>
<dbReference type="GO" id="GO:0007399">
    <property type="term" value="P:nervous system development"/>
    <property type="evidence" value="ECO:0007669"/>
    <property type="project" value="UniProtKB-KW"/>
</dbReference>
<keyword evidence="6" id="KW-0418">Kinase</keyword>
<dbReference type="GO" id="GO:0005886">
    <property type="term" value="C:plasma membrane"/>
    <property type="evidence" value="ECO:0007669"/>
    <property type="project" value="TreeGrafter"/>
</dbReference>
<dbReference type="InterPro" id="IPR002165">
    <property type="entry name" value="Plexin_repeat"/>
</dbReference>
<evidence type="ECO:0000256" key="14">
    <source>
        <dbReference type="ARBA" id="ARBA00033031"/>
    </source>
</evidence>
<keyword evidence="9" id="KW-0524">Neurogenesis</keyword>
<evidence type="ECO:0000256" key="1">
    <source>
        <dbReference type="ARBA" id="ARBA00004370"/>
    </source>
</evidence>
<dbReference type="Pfam" id="PF01437">
    <property type="entry name" value="PSI"/>
    <property type="match status" value="1"/>
</dbReference>
<dbReference type="FunFam" id="1.10.510.10:FF:000554">
    <property type="entry name" value="Predicted protein"/>
    <property type="match status" value="1"/>
</dbReference>
<evidence type="ECO:0000256" key="3">
    <source>
        <dbReference type="ARBA" id="ARBA00019839"/>
    </source>
</evidence>
<evidence type="ECO:0000256" key="11">
    <source>
        <dbReference type="ARBA" id="ARBA00023137"/>
    </source>
</evidence>